<organism evidence="7 8">
    <name type="scientific">Fomitopsis schrenkii</name>
    <name type="common">Brown rot fungus</name>
    <dbReference type="NCBI Taxonomy" id="2126942"/>
    <lineage>
        <taxon>Eukaryota</taxon>
        <taxon>Fungi</taxon>
        <taxon>Dikarya</taxon>
        <taxon>Basidiomycota</taxon>
        <taxon>Agaricomycotina</taxon>
        <taxon>Agaricomycetes</taxon>
        <taxon>Polyporales</taxon>
        <taxon>Fomitopsis</taxon>
    </lineage>
</organism>
<dbReference type="HOGENOM" id="CLU_005391_3_1_1"/>
<dbReference type="InterPro" id="IPR016161">
    <property type="entry name" value="Ald_DH/histidinol_DH"/>
</dbReference>
<feature type="domain" description="Aldehyde dehydrogenase" evidence="6">
    <location>
        <begin position="22"/>
        <end position="436"/>
    </location>
</feature>
<dbReference type="InterPro" id="IPR016160">
    <property type="entry name" value="Ald_DH_CS_CYS"/>
</dbReference>
<reference evidence="7 8" key="1">
    <citation type="journal article" date="2012" name="Science">
        <title>The Paleozoic origin of enzymatic lignin decomposition reconstructed from 31 fungal genomes.</title>
        <authorList>
            <person name="Floudas D."/>
            <person name="Binder M."/>
            <person name="Riley R."/>
            <person name="Barry K."/>
            <person name="Blanchette R.A."/>
            <person name="Henrissat B."/>
            <person name="Martinez A.T."/>
            <person name="Otillar R."/>
            <person name="Spatafora J.W."/>
            <person name="Yadav J.S."/>
            <person name="Aerts A."/>
            <person name="Benoit I."/>
            <person name="Boyd A."/>
            <person name="Carlson A."/>
            <person name="Copeland A."/>
            <person name="Coutinho P.M."/>
            <person name="de Vries R.P."/>
            <person name="Ferreira P."/>
            <person name="Findley K."/>
            <person name="Foster B."/>
            <person name="Gaskell J."/>
            <person name="Glotzer D."/>
            <person name="Gorecki P."/>
            <person name="Heitman J."/>
            <person name="Hesse C."/>
            <person name="Hori C."/>
            <person name="Igarashi K."/>
            <person name="Jurgens J.A."/>
            <person name="Kallen N."/>
            <person name="Kersten P."/>
            <person name="Kohler A."/>
            <person name="Kuees U."/>
            <person name="Kumar T.K.A."/>
            <person name="Kuo A."/>
            <person name="LaButti K."/>
            <person name="Larrondo L.F."/>
            <person name="Lindquist E."/>
            <person name="Ling A."/>
            <person name="Lombard V."/>
            <person name="Lucas S."/>
            <person name="Lundell T."/>
            <person name="Martin R."/>
            <person name="McLaughlin D.J."/>
            <person name="Morgenstern I."/>
            <person name="Morin E."/>
            <person name="Murat C."/>
            <person name="Nagy L.G."/>
            <person name="Nolan M."/>
            <person name="Ohm R.A."/>
            <person name="Patyshakuliyeva A."/>
            <person name="Rokas A."/>
            <person name="Ruiz-Duenas F.J."/>
            <person name="Sabat G."/>
            <person name="Salamov A."/>
            <person name="Samejima M."/>
            <person name="Schmutz J."/>
            <person name="Slot J.C."/>
            <person name="St John F."/>
            <person name="Stenlid J."/>
            <person name="Sun H."/>
            <person name="Sun S."/>
            <person name="Syed K."/>
            <person name="Tsang A."/>
            <person name="Wiebenga A."/>
            <person name="Young D."/>
            <person name="Pisabarro A."/>
            <person name="Eastwood D.C."/>
            <person name="Martin F."/>
            <person name="Cullen D."/>
            <person name="Grigoriev I.V."/>
            <person name="Hibbett D.S."/>
        </authorList>
    </citation>
    <scope>NUCLEOTIDE SEQUENCE</scope>
    <source>
        <strain evidence="8">FP-58527</strain>
    </source>
</reference>
<evidence type="ECO:0000256" key="1">
    <source>
        <dbReference type="ARBA" id="ARBA00009986"/>
    </source>
</evidence>
<sequence>MTHLQYTPVEEIATIRHELGDTFSSGRTRPIVYRKQQLLQLCYLIEDNQERIREALSSDLGRPRHEIDFLEINGCLLEIKDAYDNVEKWSAPKKSPFSLLWFTLSPVTRMEPKGVVLIISPFNYPYFLTLTPLVPAIAAGNVAMLKPSELTPASASLLAELIPKYLDPELVRVVNGGVPETTKARALYFIRAVLYTGNNRVAKIICAAAAKHLTPVTLEVRKSPCVIDPKCNMKIAAKRIWWGKLINAGQVCMCPDYVVVPEDFQDECVEALKTAYHELHPADPKTSGQMGRIVNERHIDRLKGLLDKTKGTIVFGGEVDRDARYVAPTLIRDVKCDDSLMSEELFGPLLPVVPVKDLDDAIALINSMDEALNIYIFSSDDKFKRRVMDNTRSGTVSVNETILHVMANDAPFGGVGASGYGYSTGKAAFDEFTHFRCTVDQPNW</sequence>
<evidence type="ECO:0000256" key="3">
    <source>
        <dbReference type="ARBA" id="ARBA00023027"/>
    </source>
</evidence>
<dbReference type="FunFam" id="3.40.309.10:FF:000025">
    <property type="entry name" value="Aldehyde dehydrogenase"/>
    <property type="match status" value="1"/>
</dbReference>
<protein>
    <recommendedName>
        <fullName evidence="4">Aldehyde dehydrogenase</fullName>
    </recommendedName>
</protein>
<dbReference type="PANTHER" id="PTHR43570">
    <property type="entry name" value="ALDEHYDE DEHYDROGENASE"/>
    <property type="match status" value="1"/>
</dbReference>
<dbReference type="InterPro" id="IPR016162">
    <property type="entry name" value="Ald_DH_N"/>
</dbReference>
<dbReference type="Proteomes" id="UP000015241">
    <property type="component" value="Unassembled WGS sequence"/>
</dbReference>
<gene>
    <name evidence="7" type="ORF">FOMPIDRAFT_62497</name>
</gene>
<dbReference type="AlphaFoldDB" id="S8DP25"/>
<dbReference type="STRING" id="743788.S8DP25"/>
<keyword evidence="2 4" id="KW-0560">Oxidoreductase</keyword>
<dbReference type="InParanoid" id="S8DP25"/>
<dbReference type="GO" id="GO:0005737">
    <property type="term" value="C:cytoplasm"/>
    <property type="evidence" value="ECO:0007669"/>
    <property type="project" value="TreeGrafter"/>
</dbReference>
<dbReference type="FunFam" id="3.40.605.10:FF:000004">
    <property type="entry name" value="Aldehyde dehydrogenase"/>
    <property type="match status" value="1"/>
</dbReference>
<feature type="active site" evidence="5">
    <location>
        <position position="252"/>
    </location>
</feature>
<dbReference type="PANTHER" id="PTHR43570:SF16">
    <property type="entry name" value="ALDEHYDE DEHYDROGENASE TYPE III, ISOFORM Q"/>
    <property type="match status" value="1"/>
</dbReference>
<dbReference type="InterPro" id="IPR016163">
    <property type="entry name" value="Ald_DH_C"/>
</dbReference>
<dbReference type="InterPro" id="IPR012394">
    <property type="entry name" value="Aldehyde_DH_NAD(P)"/>
</dbReference>
<evidence type="ECO:0000256" key="4">
    <source>
        <dbReference type="PIRNR" id="PIRNR036492"/>
    </source>
</evidence>
<dbReference type="SUPFAM" id="SSF53720">
    <property type="entry name" value="ALDH-like"/>
    <property type="match status" value="1"/>
</dbReference>
<dbReference type="Pfam" id="PF00171">
    <property type="entry name" value="Aldedh"/>
    <property type="match status" value="1"/>
</dbReference>
<name>S8DP25_FOMSC</name>
<dbReference type="eggNOG" id="KOG2456">
    <property type="taxonomic scope" value="Eukaryota"/>
</dbReference>
<feature type="active site" evidence="5">
    <location>
        <position position="219"/>
    </location>
</feature>
<dbReference type="PIRSF" id="PIRSF036492">
    <property type="entry name" value="ALDH"/>
    <property type="match status" value="1"/>
</dbReference>
<evidence type="ECO:0000256" key="2">
    <source>
        <dbReference type="ARBA" id="ARBA00023002"/>
    </source>
</evidence>
<keyword evidence="8" id="KW-1185">Reference proteome</keyword>
<dbReference type="GO" id="GO:0006081">
    <property type="term" value="P:aldehyde metabolic process"/>
    <property type="evidence" value="ECO:0007669"/>
    <property type="project" value="InterPro"/>
</dbReference>
<dbReference type="PROSITE" id="PS00070">
    <property type="entry name" value="ALDEHYDE_DEHYDR_CYS"/>
    <property type="match status" value="1"/>
</dbReference>
<comment type="similarity">
    <text evidence="1 4">Belongs to the aldehyde dehydrogenase family.</text>
</comment>
<dbReference type="EMBL" id="KE504235">
    <property type="protein sequence ID" value="EPS94372.1"/>
    <property type="molecule type" value="Genomic_DNA"/>
</dbReference>
<dbReference type="Gene3D" id="3.40.309.10">
    <property type="entry name" value="Aldehyde Dehydrogenase, Chain A, domain 2"/>
    <property type="match status" value="1"/>
</dbReference>
<evidence type="ECO:0000313" key="7">
    <source>
        <dbReference type="EMBL" id="EPS94372.1"/>
    </source>
</evidence>
<dbReference type="Gene3D" id="3.40.605.10">
    <property type="entry name" value="Aldehyde Dehydrogenase, Chain A, domain 1"/>
    <property type="match status" value="1"/>
</dbReference>
<dbReference type="OrthoDB" id="440325at2759"/>
<evidence type="ECO:0000313" key="8">
    <source>
        <dbReference type="Proteomes" id="UP000015241"/>
    </source>
</evidence>
<dbReference type="GO" id="GO:0004029">
    <property type="term" value="F:aldehyde dehydrogenase (NAD+) activity"/>
    <property type="evidence" value="ECO:0007669"/>
    <property type="project" value="TreeGrafter"/>
</dbReference>
<proteinExistence type="inferred from homology"/>
<evidence type="ECO:0000256" key="5">
    <source>
        <dbReference type="PIRSR" id="PIRSR036492-1"/>
    </source>
</evidence>
<keyword evidence="3" id="KW-0520">NAD</keyword>
<evidence type="ECO:0000259" key="6">
    <source>
        <dbReference type="Pfam" id="PF00171"/>
    </source>
</evidence>
<accession>S8DP25</accession>
<dbReference type="InterPro" id="IPR015590">
    <property type="entry name" value="Aldehyde_DH_dom"/>
</dbReference>